<reference evidence="12 13" key="1">
    <citation type="submission" date="2021-08" db="EMBL/GenBank/DDBJ databases">
        <title>Thermococcus onnuriiensis IOH2.</title>
        <authorList>
            <person name="Park Y.-J."/>
        </authorList>
    </citation>
    <scope>NUCLEOTIDE SEQUENCE [LARGE SCALE GENOMIC DNA]</scope>
    <source>
        <strain evidence="12 13">IOH2</strain>
    </source>
</reference>
<feature type="domain" description="Alpha-D-phosphohexomutase C-terminal" evidence="8">
    <location>
        <begin position="362"/>
        <end position="434"/>
    </location>
</feature>
<dbReference type="AlphaFoldDB" id="A0A9E7MBJ2"/>
<feature type="domain" description="Alpha-D-phosphohexomutase alpha/beta/alpha" evidence="9">
    <location>
        <begin position="2"/>
        <end position="129"/>
    </location>
</feature>
<dbReference type="InterPro" id="IPR005844">
    <property type="entry name" value="A-D-PHexomutase_a/b/a-I"/>
</dbReference>
<keyword evidence="4 7" id="KW-0479">Metal-binding</keyword>
<dbReference type="InterPro" id="IPR005843">
    <property type="entry name" value="A-D-PHexomutase_C"/>
</dbReference>
<proteinExistence type="inferred from homology"/>
<feature type="domain" description="Alpha-D-phosphohexomutase alpha/beta/alpha" evidence="10">
    <location>
        <begin position="148"/>
        <end position="245"/>
    </location>
</feature>
<keyword evidence="3" id="KW-0597">Phosphoprotein</keyword>
<dbReference type="InterPro" id="IPR036900">
    <property type="entry name" value="A-D-PHexomutase_C_sf"/>
</dbReference>
<evidence type="ECO:0000313" key="12">
    <source>
        <dbReference type="EMBL" id="USH00218.1"/>
    </source>
</evidence>
<dbReference type="KEGG" id="thei:K1720_01715"/>
<dbReference type="InterPro" id="IPR005845">
    <property type="entry name" value="A-D-PHexomutase_a/b/a-II"/>
</dbReference>
<comment type="similarity">
    <text evidence="2 7">Belongs to the phosphohexose mutase family.</text>
</comment>
<evidence type="ECO:0000259" key="9">
    <source>
        <dbReference type="Pfam" id="PF02878"/>
    </source>
</evidence>
<evidence type="ECO:0000259" key="11">
    <source>
        <dbReference type="Pfam" id="PF02880"/>
    </source>
</evidence>
<evidence type="ECO:0000256" key="1">
    <source>
        <dbReference type="ARBA" id="ARBA00001946"/>
    </source>
</evidence>
<keyword evidence="5 7" id="KW-0460">Magnesium</keyword>
<dbReference type="NCBIfam" id="TIGR03990">
    <property type="entry name" value="Arch_GlmM"/>
    <property type="match status" value="1"/>
</dbReference>
<accession>A0A9E7MBJ2</accession>
<dbReference type="Proteomes" id="UP001056425">
    <property type="component" value="Chromosome"/>
</dbReference>
<keyword evidence="13" id="KW-1185">Reference proteome</keyword>
<evidence type="ECO:0000256" key="2">
    <source>
        <dbReference type="ARBA" id="ARBA00010231"/>
    </source>
</evidence>
<dbReference type="SUPFAM" id="SSF53738">
    <property type="entry name" value="Phosphoglucomutase, first 3 domains"/>
    <property type="match status" value="3"/>
</dbReference>
<dbReference type="PROSITE" id="PS00710">
    <property type="entry name" value="PGM_PMM"/>
    <property type="match status" value="1"/>
</dbReference>
<dbReference type="InterPro" id="IPR005846">
    <property type="entry name" value="A-D-PHexomutase_a/b/a-III"/>
</dbReference>
<dbReference type="GO" id="GO:0000287">
    <property type="term" value="F:magnesium ion binding"/>
    <property type="evidence" value="ECO:0007669"/>
    <property type="project" value="InterPro"/>
</dbReference>
<evidence type="ECO:0000256" key="3">
    <source>
        <dbReference type="ARBA" id="ARBA00022553"/>
    </source>
</evidence>
<dbReference type="PRINTS" id="PR00509">
    <property type="entry name" value="PGMPMM"/>
</dbReference>
<evidence type="ECO:0000313" key="13">
    <source>
        <dbReference type="Proteomes" id="UP001056425"/>
    </source>
</evidence>
<dbReference type="InterPro" id="IPR016055">
    <property type="entry name" value="A-D-PHexomutase_a/b/a-I/II/III"/>
</dbReference>
<dbReference type="Gene3D" id="3.30.310.50">
    <property type="entry name" value="Alpha-D-phosphohexomutase, C-terminal domain"/>
    <property type="match status" value="1"/>
</dbReference>
<dbReference type="InterPro" id="IPR016066">
    <property type="entry name" value="A-D-PHexomutase_CS"/>
</dbReference>
<organism evidence="12 13">
    <name type="scientific">Thermococcus argininiproducens</name>
    <dbReference type="NCBI Taxonomy" id="2866384"/>
    <lineage>
        <taxon>Archaea</taxon>
        <taxon>Methanobacteriati</taxon>
        <taxon>Methanobacteriota</taxon>
        <taxon>Thermococci</taxon>
        <taxon>Thermococcales</taxon>
        <taxon>Thermococcaceae</taxon>
        <taxon>Thermococcus</taxon>
    </lineage>
</organism>
<dbReference type="Gene3D" id="3.40.120.10">
    <property type="entry name" value="Alpha-D-Glucose-1,6-Bisphosphate, subunit A, domain 3"/>
    <property type="match status" value="3"/>
</dbReference>
<dbReference type="FunFam" id="3.40.120.10:FF:000001">
    <property type="entry name" value="Phosphoglucosamine mutase"/>
    <property type="match status" value="1"/>
</dbReference>
<dbReference type="RefSeq" id="WP_251949508.1">
    <property type="nucleotide sequence ID" value="NZ_CP080572.1"/>
</dbReference>
<dbReference type="GeneID" id="72777020"/>
<comment type="cofactor">
    <cofactor evidence="1">
        <name>Mg(2+)</name>
        <dbReference type="ChEBI" id="CHEBI:18420"/>
    </cofactor>
</comment>
<dbReference type="EMBL" id="CP080572">
    <property type="protein sequence ID" value="USH00218.1"/>
    <property type="molecule type" value="Genomic_DNA"/>
</dbReference>
<dbReference type="GO" id="GO:0005975">
    <property type="term" value="P:carbohydrate metabolic process"/>
    <property type="evidence" value="ECO:0007669"/>
    <property type="project" value="InterPro"/>
</dbReference>
<dbReference type="EC" id="5.4.2.10" evidence="12"/>
<evidence type="ECO:0000256" key="6">
    <source>
        <dbReference type="ARBA" id="ARBA00023235"/>
    </source>
</evidence>
<evidence type="ECO:0000259" key="8">
    <source>
        <dbReference type="Pfam" id="PF00408"/>
    </source>
</evidence>
<dbReference type="PANTHER" id="PTHR43771:SF1">
    <property type="entry name" value="PHOSPHOMANNOMUTASE"/>
    <property type="match status" value="1"/>
</dbReference>
<keyword evidence="6 12" id="KW-0413">Isomerase</keyword>
<evidence type="ECO:0000256" key="4">
    <source>
        <dbReference type="ARBA" id="ARBA00022723"/>
    </source>
</evidence>
<evidence type="ECO:0000259" key="10">
    <source>
        <dbReference type="Pfam" id="PF02879"/>
    </source>
</evidence>
<gene>
    <name evidence="12" type="primary">glmM</name>
    <name evidence="12" type="ORF">K1720_01715</name>
</gene>
<dbReference type="InterPro" id="IPR024086">
    <property type="entry name" value="GlmM_arc-type"/>
</dbReference>
<dbReference type="Pfam" id="PF02878">
    <property type="entry name" value="PGM_PMM_I"/>
    <property type="match status" value="1"/>
</dbReference>
<dbReference type="SUPFAM" id="SSF55957">
    <property type="entry name" value="Phosphoglucomutase, C-terminal domain"/>
    <property type="match status" value="1"/>
</dbReference>
<name>A0A9E7MBJ2_9EURY</name>
<dbReference type="GO" id="GO:0008966">
    <property type="term" value="F:phosphoglucosamine mutase activity"/>
    <property type="evidence" value="ECO:0007669"/>
    <property type="project" value="UniProtKB-EC"/>
</dbReference>
<feature type="domain" description="Alpha-D-phosphohexomutase alpha/beta/alpha" evidence="11">
    <location>
        <begin position="250"/>
        <end position="355"/>
    </location>
</feature>
<dbReference type="CDD" id="cd03087">
    <property type="entry name" value="PGM_like1"/>
    <property type="match status" value="1"/>
</dbReference>
<dbReference type="PANTHER" id="PTHR43771">
    <property type="entry name" value="PHOSPHOMANNOMUTASE"/>
    <property type="match status" value="1"/>
</dbReference>
<dbReference type="Pfam" id="PF02879">
    <property type="entry name" value="PGM_PMM_II"/>
    <property type="match status" value="1"/>
</dbReference>
<dbReference type="Pfam" id="PF00408">
    <property type="entry name" value="PGM_PMM_IV"/>
    <property type="match status" value="1"/>
</dbReference>
<dbReference type="InterPro" id="IPR005841">
    <property type="entry name" value="Alpha-D-phosphohexomutase_SF"/>
</dbReference>
<sequence length="456" mass="51041">MRLFGTAGIRGPIHSKITPELALNVGKALGTYVDKGTVVVGRDARTSSIMLENALVSGLLSTGVDVLRIGFVPTPMLAWATNKLGDAGVMITASHNPPSDNGIKVFNEKGIEFFLEQEEELEEIIFSQSYKKSPWDHIGTARDLNLKEQYIDEILRYVNHETKLKVLLDMGNGAGSLITPYLLRKMGAKVVTLNAHPDGYFPGRKSEPRYENIAYLSNLVRELGFDLAIAQDGDADRIAVFDEKGNYVEEDTLIALFARLYAQEHKGGNIVVSINTSFRIDKVVEEEGGRVYRVPLGQLHDGIKKYNAIFASEPWKFIHPEFGLWIDSFVTIGLLLKIIDQEGKPFSEIIKDIPKYCLIKKNVKCPEEIKYQVVEKAKEQLRELLSDQIEEVITISGMRLNLKDGSWVLVRPSGTEPKIRVVVEGITEKRKEELFSLAYNLVTRLVLEFSGRSKGS</sequence>
<evidence type="ECO:0000256" key="5">
    <source>
        <dbReference type="ARBA" id="ARBA00022842"/>
    </source>
</evidence>
<evidence type="ECO:0000256" key="7">
    <source>
        <dbReference type="RuleBase" id="RU004326"/>
    </source>
</evidence>
<dbReference type="Pfam" id="PF02880">
    <property type="entry name" value="PGM_PMM_III"/>
    <property type="match status" value="1"/>
</dbReference>
<protein>
    <submittedName>
        <fullName evidence="12">Phosphoglucosamine mutase</fullName>
        <ecNumber evidence="12">5.4.2.10</ecNumber>
    </submittedName>
</protein>